<proteinExistence type="predicted"/>
<dbReference type="EMBL" id="NUWJ01000142">
    <property type="protein sequence ID" value="PFK16499.1"/>
    <property type="molecule type" value="Genomic_DNA"/>
</dbReference>
<organism evidence="1 2">
    <name type="scientific">Bacillus cereus</name>
    <dbReference type="NCBI Taxonomy" id="1396"/>
    <lineage>
        <taxon>Bacteria</taxon>
        <taxon>Bacillati</taxon>
        <taxon>Bacillota</taxon>
        <taxon>Bacilli</taxon>
        <taxon>Bacillales</taxon>
        <taxon>Bacillaceae</taxon>
        <taxon>Bacillus</taxon>
        <taxon>Bacillus cereus group</taxon>
    </lineage>
</organism>
<dbReference type="InterPro" id="IPR001509">
    <property type="entry name" value="Epimerase_deHydtase"/>
</dbReference>
<gene>
    <name evidence="1" type="ORF">COI98_16640</name>
</gene>
<dbReference type="Proteomes" id="UP000224413">
    <property type="component" value="Unassembled WGS sequence"/>
</dbReference>
<dbReference type="InterPro" id="IPR036291">
    <property type="entry name" value="NAD(P)-bd_dom_sf"/>
</dbReference>
<reference evidence="1 2" key="1">
    <citation type="submission" date="2017-09" db="EMBL/GenBank/DDBJ databases">
        <title>Large-scale bioinformatics analysis of Bacillus genomes uncovers conserved roles of natural products in bacterial physiology.</title>
        <authorList>
            <consortium name="Agbiome Team Llc"/>
            <person name="Bleich R.M."/>
            <person name="Grubbs K.J."/>
            <person name="Santa Maria K.C."/>
            <person name="Allen S.E."/>
            <person name="Farag S."/>
            <person name="Shank E.A."/>
            <person name="Bowers A."/>
        </authorList>
    </citation>
    <scope>NUCLEOTIDE SEQUENCE [LARGE SCALE GENOMIC DNA]</scope>
    <source>
        <strain evidence="1 2">AFS083741</strain>
    </source>
</reference>
<evidence type="ECO:0000313" key="1">
    <source>
        <dbReference type="EMBL" id="PFK16499.1"/>
    </source>
</evidence>
<accession>A0A9X6WZD7</accession>
<sequence length="104" mass="11749">MYIFSKQANVQMFIAHFPDLYGPNAESTLVHHTLKAILANKISSFVGDKKIAREYIFTPDGAKAMVELASHDEAYGQNWNIRGYGVITGEEMIQHIRELTGYTK</sequence>
<dbReference type="AlphaFoldDB" id="A0A9X6WZD7"/>
<evidence type="ECO:0000313" key="2">
    <source>
        <dbReference type="Proteomes" id="UP000224413"/>
    </source>
</evidence>
<protein>
    <submittedName>
        <fullName evidence="1">Epimerase</fullName>
    </submittedName>
</protein>
<dbReference type="Pfam" id="PF01370">
    <property type="entry name" value="Epimerase"/>
    <property type="match status" value="1"/>
</dbReference>
<name>A0A9X6WZD7_BACCE</name>
<dbReference type="SUPFAM" id="SSF51735">
    <property type="entry name" value="NAD(P)-binding Rossmann-fold domains"/>
    <property type="match status" value="1"/>
</dbReference>
<dbReference type="Gene3D" id="3.40.50.720">
    <property type="entry name" value="NAD(P)-binding Rossmann-like Domain"/>
    <property type="match status" value="1"/>
</dbReference>
<comment type="caution">
    <text evidence="1">The sequence shown here is derived from an EMBL/GenBank/DDBJ whole genome shotgun (WGS) entry which is preliminary data.</text>
</comment>